<dbReference type="EMBL" id="KJ019058">
    <property type="protein sequence ID" value="AIX21427.1"/>
    <property type="molecule type" value="Genomic_DNA"/>
</dbReference>
<sequence length="47" mass="5494">MISKDTSPNFIQGKRIITDVFVRGLSIQDDVDVYDAHGRYSLFWLYI</sequence>
<protein>
    <submittedName>
        <fullName evidence="1">Uncharacterized protein</fullName>
    </submittedName>
</protein>
<evidence type="ECO:0000313" key="2">
    <source>
        <dbReference type="Proteomes" id="UP000185321"/>
    </source>
</evidence>
<accession>A0A0E3F3X9</accession>
<evidence type="ECO:0000313" key="1">
    <source>
        <dbReference type="EMBL" id="AIX21427.1"/>
    </source>
</evidence>
<organism evidence="1 2">
    <name type="scientific">Synechococcus phage ACG-2014f_Syn7803C8</name>
    <dbReference type="NCBI Taxonomy" id="2790336"/>
    <lineage>
        <taxon>Viruses</taxon>
        <taxon>Duplodnaviria</taxon>
        <taxon>Heunggongvirae</taxon>
        <taxon>Uroviricota</taxon>
        <taxon>Caudoviricetes</taxon>
        <taxon>Pantevenvirales</taxon>
        <taxon>Kyanoviridae</taxon>
        <taxon>Atlauavirus</taxon>
        <taxon>Atlauavirus tusconc8</taxon>
    </lineage>
</organism>
<keyword evidence="2" id="KW-1185">Reference proteome</keyword>
<reference evidence="1 2" key="1">
    <citation type="submission" date="2013-12" db="EMBL/GenBank/DDBJ databases">
        <title>Ecological redundancy of diverse viral populations within a natural community.</title>
        <authorList>
            <person name="Gregory A.C."/>
            <person name="LaButti K."/>
            <person name="Copeland A."/>
            <person name="Woyke T."/>
            <person name="Sullivan M.B."/>
        </authorList>
    </citation>
    <scope>NUCLEOTIDE SEQUENCE [LARGE SCALE GENOMIC DNA]</scope>
    <source>
        <strain evidence="1">Syn7803C8</strain>
    </source>
</reference>
<proteinExistence type="predicted"/>
<name>A0A0E3F3X9_9CAUD</name>
<dbReference type="Proteomes" id="UP000185321">
    <property type="component" value="Segment"/>
</dbReference>
<gene>
    <name evidence="1" type="ORF">Syn7803C8_103</name>
</gene>